<dbReference type="OrthoDB" id="116277at2157"/>
<dbReference type="InterPro" id="IPR052548">
    <property type="entry name" value="Type_VII_TA_antitoxin"/>
</dbReference>
<dbReference type="PANTHER" id="PTHR33933:SF1">
    <property type="entry name" value="PROTEIN ADENYLYLTRANSFERASE MNTA-RELATED"/>
    <property type="match status" value="1"/>
</dbReference>
<dbReference type="EMBL" id="QGMY01000002">
    <property type="protein sequence ID" value="PWR73680.1"/>
    <property type="molecule type" value="Genomic_DNA"/>
</dbReference>
<dbReference type="SUPFAM" id="SSF81301">
    <property type="entry name" value="Nucleotidyltransferase"/>
    <property type="match status" value="1"/>
</dbReference>
<protein>
    <recommendedName>
        <fullName evidence="1">Polymerase beta nucleotidyltransferase domain-containing protein</fullName>
    </recommendedName>
</protein>
<reference evidence="2 3" key="1">
    <citation type="submission" date="2018-05" db="EMBL/GenBank/DDBJ databases">
        <title>Draft genome of Methanospirillum lacunae Ki8-1.</title>
        <authorList>
            <person name="Dueholm M.S."/>
            <person name="Nielsen P.H."/>
            <person name="Bakmann L.F."/>
            <person name="Otzen D.E."/>
        </authorList>
    </citation>
    <scope>NUCLEOTIDE SEQUENCE [LARGE SCALE GENOMIC DNA]</scope>
    <source>
        <strain evidence="2 3">Ki8-1</strain>
    </source>
</reference>
<dbReference type="RefSeq" id="WP_109966961.1">
    <property type="nucleotide sequence ID" value="NZ_CP176093.1"/>
</dbReference>
<dbReference type="InterPro" id="IPR041633">
    <property type="entry name" value="Polbeta"/>
</dbReference>
<gene>
    <name evidence="2" type="ORF">DK846_00470</name>
</gene>
<evidence type="ECO:0000259" key="1">
    <source>
        <dbReference type="Pfam" id="PF18765"/>
    </source>
</evidence>
<dbReference type="Proteomes" id="UP000245657">
    <property type="component" value="Unassembled WGS sequence"/>
</dbReference>
<comment type="caution">
    <text evidence="2">The sequence shown here is derived from an EMBL/GenBank/DDBJ whole genome shotgun (WGS) entry which is preliminary data.</text>
</comment>
<evidence type="ECO:0000313" key="3">
    <source>
        <dbReference type="Proteomes" id="UP000245657"/>
    </source>
</evidence>
<dbReference type="InterPro" id="IPR043519">
    <property type="entry name" value="NT_sf"/>
</dbReference>
<dbReference type="Pfam" id="PF18765">
    <property type="entry name" value="Polbeta"/>
    <property type="match status" value="1"/>
</dbReference>
<dbReference type="GeneID" id="97548997"/>
<dbReference type="PANTHER" id="PTHR33933">
    <property type="entry name" value="NUCLEOTIDYLTRANSFERASE"/>
    <property type="match status" value="1"/>
</dbReference>
<sequence length="110" mass="12324">MDSQIETLIADFLQEIKNLGVDIAMIVLFGSQSDGSATNESDIDLALISPSFEGITSLERRKRVKSALFHIIDRYHIQVDLILLTLTEYETEHSLRMSFIRQGTAISIPA</sequence>
<feature type="domain" description="Polymerase beta nucleotidyltransferase" evidence="1">
    <location>
        <begin position="21"/>
        <end position="85"/>
    </location>
</feature>
<dbReference type="CDD" id="cd05403">
    <property type="entry name" value="NT_KNTase_like"/>
    <property type="match status" value="1"/>
</dbReference>
<evidence type="ECO:0000313" key="2">
    <source>
        <dbReference type="EMBL" id="PWR73680.1"/>
    </source>
</evidence>
<dbReference type="Gene3D" id="3.30.460.10">
    <property type="entry name" value="Beta Polymerase, domain 2"/>
    <property type="match status" value="1"/>
</dbReference>
<organism evidence="2 3">
    <name type="scientific">Methanospirillum lacunae</name>
    <dbReference type="NCBI Taxonomy" id="668570"/>
    <lineage>
        <taxon>Archaea</taxon>
        <taxon>Methanobacteriati</taxon>
        <taxon>Methanobacteriota</taxon>
        <taxon>Stenosarchaea group</taxon>
        <taxon>Methanomicrobia</taxon>
        <taxon>Methanomicrobiales</taxon>
        <taxon>Methanospirillaceae</taxon>
        <taxon>Methanospirillum</taxon>
    </lineage>
</organism>
<proteinExistence type="predicted"/>
<accession>A0A2V2N509</accession>
<dbReference type="AlphaFoldDB" id="A0A2V2N509"/>
<keyword evidence="3" id="KW-1185">Reference proteome</keyword>
<name>A0A2V2N509_9EURY</name>